<dbReference type="FunFam" id="3.40.30.10:FF:000096">
    <property type="entry name" value="Glutathione S-transferase kappa"/>
    <property type="match status" value="1"/>
</dbReference>
<evidence type="ECO:0000256" key="4">
    <source>
        <dbReference type="PIRNR" id="PIRNR006386"/>
    </source>
</evidence>
<evidence type="ECO:0000259" key="6">
    <source>
        <dbReference type="Pfam" id="PF01323"/>
    </source>
</evidence>
<evidence type="ECO:0000256" key="2">
    <source>
        <dbReference type="ARBA" id="ARBA00022679"/>
    </source>
</evidence>
<dbReference type="EMBL" id="MK212242">
    <property type="protein sequence ID" value="AZL94208.1"/>
    <property type="molecule type" value="mRNA"/>
</dbReference>
<comment type="catalytic activity">
    <reaction evidence="3 4">
        <text>RX + glutathione = an S-substituted glutathione + a halide anion + H(+)</text>
        <dbReference type="Rhea" id="RHEA:16437"/>
        <dbReference type="ChEBI" id="CHEBI:15378"/>
        <dbReference type="ChEBI" id="CHEBI:16042"/>
        <dbReference type="ChEBI" id="CHEBI:17792"/>
        <dbReference type="ChEBI" id="CHEBI:57925"/>
        <dbReference type="ChEBI" id="CHEBI:90779"/>
        <dbReference type="EC" id="2.5.1.18"/>
    </reaction>
</comment>
<dbReference type="Proteomes" id="UP000823046">
    <property type="component" value="Unassembled WGS sequence"/>
</dbReference>
<reference evidence="8 9" key="2">
    <citation type="journal article" date="2020" name="bioRxiv">
        <title>Metabolic contributions of an alphaproteobacterial endosymbiont in the apicomplexan Cardiosporidium cionae.</title>
        <authorList>
            <person name="Hunter E.S."/>
            <person name="Paight C.J."/>
            <person name="Lane C.E."/>
        </authorList>
    </citation>
    <scope>NUCLEOTIDE SEQUENCE [LARGE SCALE GENOMIC DNA]</scope>
    <source>
        <strain evidence="8">ESH_2018</strain>
    </source>
</reference>
<evidence type="ECO:0000256" key="5">
    <source>
        <dbReference type="PIRSR" id="PIRSR006386-1"/>
    </source>
</evidence>
<dbReference type="AlphaFoldDB" id="A0A3Q8UBE0"/>
<dbReference type="PANTHER" id="PTHR42943">
    <property type="entry name" value="GLUTATHIONE S-TRANSFERASE KAPPA"/>
    <property type="match status" value="1"/>
</dbReference>
<dbReference type="GO" id="GO:0004602">
    <property type="term" value="F:glutathione peroxidase activity"/>
    <property type="evidence" value="ECO:0007669"/>
    <property type="project" value="TreeGrafter"/>
</dbReference>
<organism evidence="7">
    <name type="scientific">Cardiosporidium cionae</name>
    <dbReference type="NCBI Taxonomy" id="476202"/>
    <lineage>
        <taxon>Eukaryota</taxon>
        <taxon>Sar</taxon>
        <taxon>Alveolata</taxon>
        <taxon>Apicomplexa</taxon>
        <taxon>Aconoidasida</taxon>
        <taxon>Nephromycida</taxon>
        <taxon>Cardiosporidium</taxon>
    </lineage>
</organism>
<evidence type="ECO:0000313" key="7">
    <source>
        <dbReference type="EMBL" id="AZL94208.1"/>
    </source>
</evidence>
<dbReference type="GO" id="GO:0006749">
    <property type="term" value="P:glutathione metabolic process"/>
    <property type="evidence" value="ECO:0007669"/>
    <property type="project" value="TreeGrafter"/>
</dbReference>
<name>A0A3Q8UBE0_9APIC</name>
<dbReference type="EC" id="2.5.1.18" evidence="4"/>
<proteinExistence type="evidence at transcript level"/>
<dbReference type="EMBL" id="JADAQX010000556">
    <property type="protein sequence ID" value="KAF8819911.1"/>
    <property type="molecule type" value="Genomic_DNA"/>
</dbReference>
<sequence>MSGKRIVIDFYYDIGSFYSYAAFVILGRYASSKWLNEVELSLKPVLLGGIFKATGNQAPISLPARQNYLMKDFMRTADWIGVNIQFPTTFPSNSLKVMRLLTAIKLFYPARLWYATDILFKAYWGESKEIDNNTTLTSVLIESGEFSESIAGDLIRRTSESVIKNSLREATEASVELGLFGAPTFAIHRDTFSRREVLNLMEHEPPSVYELFFGADRIPLMAHCLGLPWVGPLSKLQQQSSSSSKL</sequence>
<accession>A0A3Q8UBE0</accession>
<evidence type="ECO:0000256" key="1">
    <source>
        <dbReference type="ARBA" id="ARBA00006494"/>
    </source>
</evidence>
<dbReference type="GO" id="GO:0005739">
    <property type="term" value="C:mitochondrion"/>
    <property type="evidence" value="ECO:0007669"/>
    <property type="project" value="TreeGrafter"/>
</dbReference>
<evidence type="ECO:0000256" key="3">
    <source>
        <dbReference type="ARBA" id="ARBA00047960"/>
    </source>
</evidence>
<reference evidence="7" key="1">
    <citation type="journal article" date="2018" name="Genome Biol. Evol.">
        <title>Nephromyces encodes a urate metabolism pathway and predicted peroxisomes, demonstrating these are not ancient losses of apicomplexans.</title>
        <authorList>
            <person name="Paight C."/>
            <person name="Slamovits C.H."/>
            <person name="Saffo M.B."/>
            <person name="Lane C.E."/>
        </authorList>
    </citation>
    <scope>NUCLEOTIDE SEQUENCE</scope>
    <source>
        <strain evidence="7">Cardio51</strain>
    </source>
</reference>
<dbReference type="InterPro" id="IPR051924">
    <property type="entry name" value="GST_Kappa/NadH"/>
</dbReference>
<dbReference type="Pfam" id="PF01323">
    <property type="entry name" value="DSBA"/>
    <property type="match status" value="1"/>
</dbReference>
<dbReference type="SUPFAM" id="SSF52833">
    <property type="entry name" value="Thioredoxin-like"/>
    <property type="match status" value="1"/>
</dbReference>
<dbReference type="InterPro" id="IPR014440">
    <property type="entry name" value="HCCAis_GSTk"/>
</dbReference>
<dbReference type="GO" id="GO:0004364">
    <property type="term" value="F:glutathione transferase activity"/>
    <property type="evidence" value="ECO:0007669"/>
    <property type="project" value="UniProtKB-UniRule"/>
</dbReference>
<keyword evidence="9" id="KW-1185">Reference proteome</keyword>
<evidence type="ECO:0000313" key="9">
    <source>
        <dbReference type="Proteomes" id="UP000823046"/>
    </source>
</evidence>
<dbReference type="OrthoDB" id="438740at2759"/>
<gene>
    <name evidence="8" type="ORF">IE077_004589</name>
</gene>
<comment type="similarity">
    <text evidence="1 4">Belongs to the GST superfamily. Kappa family.</text>
</comment>
<dbReference type="PANTHER" id="PTHR42943:SF2">
    <property type="entry name" value="GLUTATHIONE S-TRANSFERASE KAPPA 1"/>
    <property type="match status" value="1"/>
</dbReference>
<dbReference type="InterPro" id="IPR001853">
    <property type="entry name" value="DSBA-like_thioredoxin_dom"/>
</dbReference>
<keyword evidence="2 4" id="KW-0808">Transferase</keyword>
<feature type="domain" description="DSBA-like thioredoxin" evidence="6">
    <location>
        <begin position="7"/>
        <end position="223"/>
    </location>
</feature>
<dbReference type="PIRSF" id="PIRSF006386">
    <property type="entry name" value="HCCAis_GSTk"/>
    <property type="match status" value="1"/>
</dbReference>
<evidence type="ECO:0000313" key="8">
    <source>
        <dbReference type="EMBL" id="KAF8819911.1"/>
    </source>
</evidence>
<dbReference type="InterPro" id="IPR036249">
    <property type="entry name" value="Thioredoxin-like_sf"/>
</dbReference>
<feature type="active site" description="Nucleophile" evidence="5">
    <location>
        <position position="16"/>
    </location>
</feature>
<dbReference type="GO" id="GO:0005777">
    <property type="term" value="C:peroxisome"/>
    <property type="evidence" value="ECO:0007669"/>
    <property type="project" value="TreeGrafter"/>
</dbReference>
<protein>
    <recommendedName>
        <fullName evidence="4">Glutathione S-transferase kappa</fullName>
        <ecNumber evidence="4">2.5.1.18</ecNumber>
    </recommendedName>
</protein>
<dbReference type="Gene3D" id="3.40.30.10">
    <property type="entry name" value="Glutaredoxin"/>
    <property type="match status" value="1"/>
</dbReference>